<evidence type="ECO:0000313" key="1">
    <source>
        <dbReference type="EMBL" id="KAK7438081.1"/>
    </source>
</evidence>
<protein>
    <submittedName>
        <fullName evidence="1">Uncharacterized protein</fullName>
    </submittedName>
</protein>
<dbReference type="EMBL" id="JBANRG010000081">
    <property type="protein sequence ID" value="KAK7438081.1"/>
    <property type="molecule type" value="Genomic_DNA"/>
</dbReference>
<keyword evidence="2" id="KW-1185">Reference proteome</keyword>
<proteinExistence type="predicted"/>
<comment type="caution">
    <text evidence="1">The sequence shown here is derived from an EMBL/GenBank/DDBJ whole genome shotgun (WGS) entry which is preliminary data.</text>
</comment>
<accession>A0ABR1IPU7</accession>
<organism evidence="1 2">
    <name type="scientific">Marasmiellus scandens</name>
    <dbReference type="NCBI Taxonomy" id="2682957"/>
    <lineage>
        <taxon>Eukaryota</taxon>
        <taxon>Fungi</taxon>
        <taxon>Dikarya</taxon>
        <taxon>Basidiomycota</taxon>
        <taxon>Agaricomycotina</taxon>
        <taxon>Agaricomycetes</taxon>
        <taxon>Agaricomycetidae</taxon>
        <taxon>Agaricales</taxon>
        <taxon>Marasmiineae</taxon>
        <taxon>Omphalotaceae</taxon>
        <taxon>Marasmiellus</taxon>
    </lineage>
</organism>
<evidence type="ECO:0000313" key="2">
    <source>
        <dbReference type="Proteomes" id="UP001498398"/>
    </source>
</evidence>
<gene>
    <name evidence="1" type="ORF">VKT23_018247</name>
</gene>
<sequence>MPAPTSAAASIPTIPDSWLSRRSQSSSLRVPGSRSIIPRLVKVKTSIGNLEVCGTDGKAKTSSLVVSSSLSLSFQ</sequence>
<name>A0ABR1IPU7_9AGAR</name>
<reference evidence="1 2" key="1">
    <citation type="submission" date="2024-01" db="EMBL/GenBank/DDBJ databases">
        <title>A draft genome for the cacao thread blight pathogen Marasmiellus scandens.</title>
        <authorList>
            <person name="Baruah I.K."/>
            <person name="Leung J."/>
            <person name="Bukari Y."/>
            <person name="Amoako-Attah I."/>
            <person name="Meinhardt L.W."/>
            <person name="Bailey B.A."/>
            <person name="Cohen S.P."/>
        </authorList>
    </citation>
    <scope>NUCLEOTIDE SEQUENCE [LARGE SCALE GENOMIC DNA]</scope>
    <source>
        <strain evidence="1 2">GH-19</strain>
    </source>
</reference>
<dbReference type="Proteomes" id="UP001498398">
    <property type="component" value="Unassembled WGS sequence"/>
</dbReference>